<protein>
    <submittedName>
        <fullName evidence="1">Uncharacterized protein</fullName>
    </submittedName>
</protein>
<evidence type="ECO:0000313" key="2">
    <source>
        <dbReference type="Proteomes" id="UP000014020"/>
    </source>
</evidence>
<accession>R8NBP7</accession>
<sequence>MEKHAIRLHNNKHDAHLIFHATPTRAQEFYDHQWYITQSETVIGMPIKEECYEMLILTTELIKEEGYDGLYLYCKRTDKRTGKESNSELIRLYSNVNKIIDSGTIFDHIKEYDEHGEITPIINQ</sequence>
<comment type="caution">
    <text evidence="1">The sequence shown here is derived from an EMBL/GenBank/DDBJ whole genome shotgun (WGS) entry which is preliminary data.</text>
</comment>
<evidence type="ECO:0000313" key="1">
    <source>
        <dbReference type="EMBL" id="EOP43906.1"/>
    </source>
</evidence>
<dbReference type="AlphaFoldDB" id="R8NBP7"/>
<dbReference type="Proteomes" id="UP000014020">
    <property type="component" value="Unassembled WGS sequence"/>
</dbReference>
<dbReference type="RefSeq" id="WP_016119558.1">
    <property type="nucleotide sequence ID" value="NZ_KB976676.1"/>
</dbReference>
<organism evidence="1 2">
    <name type="scientific">Bacillus cereus (strain VD146)</name>
    <dbReference type="NCBI Taxonomy" id="1053236"/>
    <lineage>
        <taxon>Bacteria</taxon>
        <taxon>Bacillati</taxon>
        <taxon>Bacillota</taxon>
        <taxon>Bacilli</taxon>
        <taxon>Bacillales</taxon>
        <taxon>Bacillaceae</taxon>
        <taxon>Bacillus</taxon>
        <taxon>Bacillus cereus group</taxon>
    </lineage>
</organism>
<dbReference type="HOGENOM" id="CLU_1966726_0_0_9"/>
<reference evidence="2" key="1">
    <citation type="submission" date="2012-12" db="EMBL/GenBank/DDBJ databases">
        <title>The genome sequence of Bacillus cereus VD146.</title>
        <authorList>
            <consortium name="The Broad Institute Genome Sequencing Platform"/>
            <consortium name="The Broad Institute Genome Sequencing Center for Infectious Disease"/>
            <person name="Feldgarden M."/>
            <person name="Van der Auwera G.A."/>
            <person name="Mahillon J."/>
            <person name="Duprez V."/>
            <person name="Timmery S."/>
            <person name="Mattelet C."/>
            <person name="Dierick K."/>
            <person name="Sun M."/>
            <person name="Yu Z."/>
            <person name="Zhu L."/>
            <person name="Hu X."/>
            <person name="Shank E.B."/>
            <person name="Swiecicka I."/>
            <person name="Hansen B.M."/>
            <person name="Andrup L."/>
            <person name="Walker B."/>
            <person name="Young S.K."/>
            <person name="Zeng Q."/>
            <person name="Gargeya S."/>
            <person name="Fitzgerald M."/>
            <person name="Haas B."/>
            <person name="Abouelleil A."/>
            <person name="Alvarado L."/>
            <person name="Arachchi H.M."/>
            <person name="Berlin A.M."/>
            <person name="Chapman S.B."/>
            <person name="Dewar J."/>
            <person name="Goldberg J."/>
            <person name="Griggs A."/>
            <person name="Gujja S."/>
            <person name="Hansen M."/>
            <person name="Howarth C."/>
            <person name="Imamovic A."/>
            <person name="Larimer J."/>
            <person name="McCowan C."/>
            <person name="Murphy C."/>
            <person name="Neiman D."/>
            <person name="Pearson M."/>
            <person name="Priest M."/>
            <person name="Roberts A."/>
            <person name="Saif S."/>
            <person name="Shea T."/>
            <person name="Sisk P."/>
            <person name="Sykes S."/>
            <person name="Wortman J."/>
            <person name="Nusbaum C."/>
            <person name="Birren B."/>
        </authorList>
    </citation>
    <scope>NUCLEOTIDE SEQUENCE [LARGE SCALE GENOMIC DNA]</scope>
    <source>
        <strain evidence="2">VD146</strain>
    </source>
</reference>
<name>R8NBP7_BACCX</name>
<dbReference type="EMBL" id="AHFE01000034">
    <property type="protein sequence ID" value="EOP43906.1"/>
    <property type="molecule type" value="Genomic_DNA"/>
</dbReference>
<dbReference type="PATRIC" id="fig|1053236.3.peg.1302"/>
<proteinExistence type="predicted"/>
<gene>
    <name evidence="1" type="ORF">IK1_05616</name>
</gene>